<evidence type="ECO:0000313" key="1">
    <source>
        <dbReference type="EMBL" id="VYU36066.1"/>
    </source>
</evidence>
<reference evidence="1" key="1">
    <citation type="submission" date="2019-11" db="EMBL/GenBank/DDBJ databases">
        <authorList>
            <person name="Feng L."/>
        </authorList>
    </citation>
    <scope>NUCLEOTIDE SEQUENCE</scope>
    <source>
        <strain evidence="1">VatypicaLFYP47</strain>
    </source>
</reference>
<name>A0A6N3E323_9FIRM</name>
<sequence>MDMEKKLETNQFCITVDYDKNASKPEQIFLGIAKLIEGFQYTDRELVGCIAKEIEPVIMLDDVEQGSIRMILRSVIESLPDEGLERCDVKRIIGTFLVKAKYAILKAMDKKGAISEQAFDTLELEISKQAQETGVSELGCYTEPKRETLITSMALISDGVSKMRETDRVQFGAEIENELKAIQIGSELDIDEAVTKSVTQEEITNIQVVILKIQKVAFIGNSKWEFRIGKNKISAHIEDEAWLERYKAGQITLIPGDSLKVEMKETMQYAKNHELICSVSQIIKVLSVIHEEKQPSSQLFS</sequence>
<proteinExistence type="predicted"/>
<protein>
    <submittedName>
        <fullName evidence="1">Uncharacterized protein</fullName>
    </submittedName>
</protein>
<dbReference type="EMBL" id="CACRUN010000028">
    <property type="protein sequence ID" value="VYU36066.1"/>
    <property type="molecule type" value="Genomic_DNA"/>
</dbReference>
<accession>A0A6N3E323</accession>
<gene>
    <name evidence="1" type="ORF">VALFYP47_02050</name>
</gene>
<organism evidence="1">
    <name type="scientific">Veillonella atypica</name>
    <dbReference type="NCBI Taxonomy" id="39777"/>
    <lineage>
        <taxon>Bacteria</taxon>
        <taxon>Bacillati</taxon>
        <taxon>Bacillota</taxon>
        <taxon>Negativicutes</taxon>
        <taxon>Veillonellales</taxon>
        <taxon>Veillonellaceae</taxon>
        <taxon>Veillonella</taxon>
    </lineage>
</organism>
<dbReference type="AlphaFoldDB" id="A0A6N3E323"/>